<proteinExistence type="predicted"/>
<dbReference type="GO" id="GO:0051537">
    <property type="term" value="F:2 iron, 2 sulfur cluster binding"/>
    <property type="evidence" value="ECO:0007669"/>
    <property type="project" value="UniProtKB-KW"/>
</dbReference>
<comment type="cofactor">
    <cofactor evidence="1">
        <name>Fe cation</name>
        <dbReference type="ChEBI" id="CHEBI:24875"/>
    </cofactor>
</comment>
<dbReference type="SUPFAM" id="SSF55961">
    <property type="entry name" value="Bet v1-like"/>
    <property type="match status" value="1"/>
</dbReference>
<evidence type="ECO:0000259" key="7">
    <source>
        <dbReference type="PROSITE" id="PS51296"/>
    </source>
</evidence>
<evidence type="ECO:0000313" key="8">
    <source>
        <dbReference type="EMBL" id="GEP53657.1"/>
    </source>
</evidence>
<organism evidence="8 9">
    <name type="scientific">Reyranella soli</name>
    <dbReference type="NCBI Taxonomy" id="1230389"/>
    <lineage>
        <taxon>Bacteria</taxon>
        <taxon>Pseudomonadati</taxon>
        <taxon>Pseudomonadota</taxon>
        <taxon>Alphaproteobacteria</taxon>
        <taxon>Hyphomicrobiales</taxon>
        <taxon>Reyranellaceae</taxon>
        <taxon>Reyranella</taxon>
    </lineage>
</organism>
<dbReference type="GO" id="GO:0005506">
    <property type="term" value="F:iron ion binding"/>
    <property type="evidence" value="ECO:0007669"/>
    <property type="project" value="InterPro"/>
</dbReference>
<feature type="domain" description="Rieske" evidence="7">
    <location>
        <begin position="62"/>
        <end position="171"/>
    </location>
</feature>
<keyword evidence="4" id="KW-0560">Oxidoreductase</keyword>
<dbReference type="AlphaFoldDB" id="A0A512N3U0"/>
<evidence type="ECO:0000256" key="6">
    <source>
        <dbReference type="ARBA" id="ARBA00023014"/>
    </source>
</evidence>
<evidence type="ECO:0000256" key="1">
    <source>
        <dbReference type="ARBA" id="ARBA00001962"/>
    </source>
</evidence>
<dbReference type="InterPro" id="IPR017941">
    <property type="entry name" value="Rieske_2Fe-2S"/>
</dbReference>
<gene>
    <name evidence="8" type="ORF">RSO01_08230</name>
</gene>
<dbReference type="EMBL" id="BKAJ01000014">
    <property type="protein sequence ID" value="GEP53657.1"/>
    <property type="molecule type" value="Genomic_DNA"/>
</dbReference>
<protein>
    <recommendedName>
        <fullName evidence="7">Rieske domain-containing protein</fullName>
    </recommendedName>
</protein>
<dbReference type="InterPro" id="IPR001663">
    <property type="entry name" value="Rng_hydr_dOase-A"/>
</dbReference>
<dbReference type="PRINTS" id="PR00090">
    <property type="entry name" value="RNGDIOXGNASE"/>
</dbReference>
<evidence type="ECO:0000313" key="9">
    <source>
        <dbReference type="Proteomes" id="UP000321058"/>
    </source>
</evidence>
<dbReference type="PROSITE" id="PS51296">
    <property type="entry name" value="RIESKE"/>
    <property type="match status" value="1"/>
</dbReference>
<dbReference type="SUPFAM" id="SSF50022">
    <property type="entry name" value="ISP domain"/>
    <property type="match status" value="1"/>
</dbReference>
<keyword evidence="6" id="KW-0411">Iron-sulfur</keyword>
<keyword evidence="5" id="KW-0408">Iron</keyword>
<dbReference type="Pfam" id="PF00848">
    <property type="entry name" value="Ring_hydroxyl_A"/>
    <property type="match status" value="1"/>
</dbReference>
<name>A0A512N3U0_9HYPH</name>
<dbReference type="PANTHER" id="PTHR43756">
    <property type="entry name" value="CHOLINE MONOOXYGENASE, CHLOROPLASTIC"/>
    <property type="match status" value="1"/>
</dbReference>
<dbReference type="Pfam" id="PF00355">
    <property type="entry name" value="Rieske"/>
    <property type="match status" value="1"/>
</dbReference>
<sequence>MDTVTGKQRVVRKFRHPVVEALLTEVATFDLAAAYERMMPAGCYTAPEFFDFEQTEVFARTWICVGRVEELAEPGSCLATEVAGEPLLITNGQDGAIRALSAICQHRGEIIPCPEKGQSTLRCPLHFWTYDFEGRLAGAPRMGDAETVLKLRQTVRLPQVRLELWHGFIFVNLDPQAAPLAPSLAKLEPLWAGYEATGLKALPPKMSDTPLPWNWKVQVENFTDAYHTEFVHIGTHDFAPSIMEGDGVQFTAMKPGDNAIVRSVPLRTPGGGMMKDGWGAEAAFPAIATLPQEQQRRIFFAMLPPSMTMMFAPGTVAYTLIRPAGVTATFAGSDRVTYGGWLLPQSTIDLPDFVDRCKAVSEGGRKIWAQDVPINRAMQAAKTSRFLPGGIYGPQETTLPQFNAWLLEKYRAAMAA</sequence>
<evidence type="ECO:0000256" key="2">
    <source>
        <dbReference type="ARBA" id="ARBA00022714"/>
    </source>
</evidence>
<reference evidence="8 9" key="1">
    <citation type="submission" date="2019-07" db="EMBL/GenBank/DDBJ databases">
        <title>Whole genome shotgun sequence of Reyranella soli NBRC 108950.</title>
        <authorList>
            <person name="Hosoyama A."/>
            <person name="Uohara A."/>
            <person name="Ohji S."/>
            <person name="Ichikawa N."/>
        </authorList>
    </citation>
    <scope>NUCLEOTIDE SEQUENCE [LARGE SCALE GENOMIC DNA]</scope>
    <source>
        <strain evidence="8 9">NBRC 108950</strain>
    </source>
</reference>
<dbReference type="InterPro" id="IPR036922">
    <property type="entry name" value="Rieske_2Fe-2S_sf"/>
</dbReference>
<dbReference type="InterPro" id="IPR015879">
    <property type="entry name" value="Ring_hydroxy_dOase_asu_C_dom"/>
</dbReference>
<dbReference type="CDD" id="cd03469">
    <property type="entry name" value="Rieske_RO_Alpha_N"/>
    <property type="match status" value="1"/>
</dbReference>
<dbReference type="PANTHER" id="PTHR43756:SF5">
    <property type="entry name" value="CHOLINE MONOOXYGENASE, CHLOROPLASTIC"/>
    <property type="match status" value="1"/>
</dbReference>
<accession>A0A512N3U0</accession>
<dbReference type="Gene3D" id="2.102.10.10">
    <property type="entry name" value="Rieske [2Fe-2S] iron-sulphur domain"/>
    <property type="match status" value="1"/>
</dbReference>
<evidence type="ECO:0000256" key="5">
    <source>
        <dbReference type="ARBA" id="ARBA00023004"/>
    </source>
</evidence>
<keyword evidence="2" id="KW-0001">2Fe-2S</keyword>
<evidence type="ECO:0000256" key="3">
    <source>
        <dbReference type="ARBA" id="ARBA00022723"/>
    </source>
</evidence>
<keyword evidence="3" id="KW-0479">Metal-binding</keyword>
<dbReference type="Proteomes" id="UP000321058">
    <property type="component" value="Unassembled WGS sequence"/>
</dbReference>
<keyword evidence="9" id="KW-1185">Reference proteome</keyword>
<dbReference type="GO" id="GO:0016491">
    <property type="term" value="F:oxidoreductase activity"/>
    <property type="evidence" value="ECO:0007669"/>
    <property type="project" value="UniProtKB-KW"/>
</dbReference>
<dbReference type="RefSeq" id="WP_170302833.1">
    <property type="nucleotide sequence ID" value="NZ_BKAJ01000014.1"/>
</dbReference>
<comment type="caution">
    <text evidence="8">The sequence shown here is derived from an EMBL/GenBank/DDBJ whole genome shotgun (WGS) entry which is preliminary data.</text>
</comment>
<evidence type="ECO:0000256" key="4">
    <source>
        <dbReference type="ARBA" id="ARBA00023002"/>
    </source>
</evidence>
<dbReference type="Gene3D" id="3.90.380.10">
    <property type="entry name" value="Naphthalene 1,2-dioxygenase Alpha Subunit, Chain A, domain 1"/>
    <property type="match status" value="1"/>
</dbReference>